<keyword evidence="2" id="KW-0812">Transmembrane</keyword>
<protein>
    <submittedName>
        <fullName evidence="3">MFS transporter</fullName>
    </submittedName>
</protein>
<feature type="transmembrane region" description="Helical" evidence="2">
    <location>
        <begin position="39"/>
        <end position="61"/>
    </location>
</feature>
<dbReference type="InterPro" id="IPR011701">
    <property type="entry name" value="MFS"/>
</dbReference>
<proteinExistence type="predicted"/>
<keyword evidence="2" id="KW-0472">Membrane</keyword>
<keyword evidence="4" id="KW-1185">Reference proteome</keyword>
<evidence type="ECO:0000313" key="4">
    <source>
        <dbReference type="Proteomes" id="UP001272987"/>
    </source>
</evidence>
<feature type="region of interest" description="Disordered" evidence="1">
    <location>
        <begin position="1"/>
        <end position="21"/>
    </location>
</feature>
<sequence length="414" mass="41369">MSVVETHPAPIERSAPASPPERRTVHWGAVLRLPYAARLLAATLVSRLPLGMTPVALLMAARANGHGYGAGAALASLYGLAVAAGQPLLGRLVDRRGQSPTLLGGSILSAAALLVLAAVETTNLLIAATAVAVAGVTAPPSEGVLRAMWPALAPTPQHLRAALALDSGCQELVYVAGPLAAAAAVSAAPPGLAFALAAGLGLVGALVVAASPPSRTWRPAPVRRGPLGALRSHGMRWLVLVLTAVGATLGELSVAALTAGERHTAEWLAGALPAGVSVGALLGTAVWTALPLPVSLGRQLALSSALFAAAWVPLCLDPPPYAALVLATLPGAVFGALLTCAYQVVTELAPPGTLVEAYGWLIASFGLGQALGTAAAGLLAGPWILPAATAAPVLALCVPVCQHLALHPSPEKSS</sequence>
<gene>
    <name evidence="3" type="ORF">PV666_19925</name>
</gene>
<evidence type="ECO:0000313" key="3">
    <source>
        <dbReference type="EMBL" id="MDX3020136.1"/>
    </source>
</evidence>
<dbReference type="Gene3D" id="1.20.1250.20">
    <property type="entry name" value="MFS general substrate transporter like domains"/>
    <property type="match status" value="1"/>
</dbReference>
<comment type="caution">
    <text evidence="3">The sequence shown here is derived from an EMBL/GenBank/DDBJ whole genome shotgun (WGS) entry which is preliminary data.</text>
</comment>
<feature type="transmembrane region" description="Helical" evidence="2">
    <location>
        <begin position="67"/>
        <end position="89"/>
    </location>
</feature>
<feature type="transmembrane region" description="Helical" evidence="2">
    <location>
        <begin position="192"/>
        <end position="211"/>
    </location>
</feature>
<feature type="transmembrane region" description="Helical" evidence="2">
    <location>
        <begin position="296"/>
        <end position="316"/>
    </location>
</feature>
<name>A0ABU4LX98_9ACTN</name>
<accession>A0ABU4LX98</accession>
<organism evidence="3 4">
    <name type="scientific">Streptomyces acidiscabies</name>
    <dbReference type="NCBI Taxonomy" id="42234"/>
    <lineage>
        <taxon>Bacteria</taxon>
        <taxon>Bacillati</taxon>
        <taxon>Actinomycetota</taxon>
        <taxon>Actinomycetes</taxon>
        <taxon>Kitasatosporales</taxon>
        <taxon>Streptomycetaceae</taxon>
        <taxon>Streptomyces</taxon>
    </lineage>
</organism>
<feature type="transmembrane region" description="Helical" evidence="2">
    <location>
        <begin position="267"/>
        <end position="290"/>
    </location>
</feature>
<dbReference type="SUPFAM" id="SSF103473">
    <property type="entry name" value="MFS general substrate transporter"/>
    <property type="match status" value="1"/>
</dbReference>
<keyword evidence="2" id="KW-1133">Transmembrane helix</keyword>
<evidence type="ECO:0000256" key="2">
    <source>
        <dbReference type="SAM" id="Phobius"/>
    </source>
</evidence>
<dbReference type="Pfam" id="PF07690">
    <property type="entry name" value="MFS_1"/>
    <property type="match status" value="1"/>
</dbReference>
<dbReference type="RefSeq" id="WP_319166847.1">
    <property type="nucleotide sequence ID" value="NZ_JARAWP010000011.1"/>
</dbReference>
<dbReference type="PANTHER" id="PTHR23542:SF1">
    <property type="entry name" value="MAJOR FACILITATOR SUPERFAMILY (MFS) PROFILE DOMAIN-CONTAINING PROTEIN"/>
    <property type="match status" value="1"/>
</dbReference>
<dbReference type="Proteomes" id="UP001272987">
    <property type="component" value="Unassembled WGS sequence"/>
</dbReference>
<reference evidence="3 4" key="1">
    <citation type="journal article" date="2023" name="Microb. Genom.">
        <title>Mesoterricola silvestris gen. nov., sp. nov., Mesoterricola sediminis sp. nov., Geothrix oryzae sp. nov., Geothrix edaphica sp. nov., Geothrix rubra sp. nov., and Geothrix limicola sp. nov., six novel members of Acidobacteriota isolated from soils.</title>
        <authorList>
            <person name="Weisberg A.J."/>
            <person name="Pearce E."/>
            <person name="Kramer C.G."/>
            <person name="Chang J.H."/>
            <person name="Clarke C.R."/>
        </authorList>
    </citation>
    <scope>NUCLEOTIDE SEQUENCE [LARGE SCALE GENOMIC DNA]</scope>
    <source>
        <strain evidence="3 4">NB05-1H</strain>
    </source>
</reference>
<dbReference type="InterPro" id="IPR036259">
    <property type="entry name" value="MFS_trans_sf"/>
</dbReference>
<dbReference type="EMBL" id="JARAWP010000011">
    <property type="protein sequence ID" value="MDX3020136.1"/>
    <property type="molecule type" value="Genomic_DNA"/>
</dbReference>
<dbReference type="PANTHER" id="PTHR23542">
    <property type="match status" value="1"/>
</dbReference>
<feature type="transmembrane region" description="Helical" evidence="2">
    <location>
        <begin position="323"/>
        <end position="345"/>
    </location>
</feature>
<feature type="transmembrane region" description="Helical" evidence="2">
    <location>
        <begin position="387"/>
        <end position="406"/>
    </location>
</feature>
<feature type="transmembrane region" description="Helical" evidence="2">
    <location>
        <begin position="237"/>
        <end position="260"/>
    </location>
</feature>
<feature type="transmembrane region" description="Helical" evidence="2">
    <location>
        <begin position="357"/>
        <end position="380"/>
    </location>
</feature>
<evidence type="ECO:0000256" key="1">
    <source>
        <dbReference type="SAM" id="MobiDB-lite"/>
    </source>
</evidence>
<feature type="transmembrane region" description="Helical" evidence="2">
    <location>
        <begin position="101"/>
        <end position="119"/>
    </location>
</feature>